<evidence type="ECO:0000313" key="3">
    <source>
        <dbReference type="Proteomes" id="UP000464657"/>
    </source>
</evidence>
<accession>A0A7L4ZNI8</accession>
<dbReference type="InterPro" id="IPR036388">
    <property type="entry name" value="WH-like_DNA-bd_sf"/>
</dbReference>
<feature type="domain" description="Bacteriophage lambda Replication protein O N-terminal" evidence="1">
    <location>
        <begin position="8"/>
        <end position="83"/>
    </location>
</feature>
<sequence>MQYQQTTQTPNELFDIHLPQLTFSELKILLYIIRQTYGWTYKNGKRKKRDRITYKQLHHKTGVSIRSIPSTIQSLVTKHHIQITNYQGDLLHTPDTRKGKVCIYYAPCFESYAKNNTKVCKKVPQDVQNSRYNKTKETKLIGQKNFQHNPSRMSDIQRLQEILANRNA</sequence>
<protein>
    <recommendedName>
        <fullName evidence="1">Bacteriophage lambda Replication protein O N-terminal domain-containing protein</fullName>
    </recommendedName>
</protein>
<dbReference type="EMBL" id="CP019288">
    <property type="protein sequence ID" value="QHI38060.1"/>
    <property type="molecule type" value="Genomic_DNA"/>
</dbReference>
<dbReference type="Gene3D" id="1.10.10.10">
    <property type="entry name" value="Winged helix-like DNA-binding domain superfamily/Winged helix DNA-binding domain"/>
    <property type="match status" value="1"/>
</dbReference>
<dbReference type="Proteomes" id="UP000464657">
    <property type="component" value="Chromosome"/>
</dbReference>
<organism evidence="2 3">
    <name type="scientific">Kordia antarctica</name>
    <dbReference type="NCBI Taxonomy" id="1218801"/>
    <lineage>
        <taxon>Bacteria</taxon>
        <taxon>Pseudomonadati</taxon>
        <taxon>Bacteroidota</taxon>
        <taxon>Flavobacteriia</taxon>
        <taxon>Flavobacteriales</taxon>
        <taxon>Flavobacteriaceae</taxon>
        <taxon>Kordia</taxon>
    </lineage>
</organism>
<dbReference type="GO" id="GO:0006260">
    <property type="term" value="P:DNA replication"/>
    <property type="evidence" value="ECO:0007669"/>
    <property type="project" value="InterPro"/>
</dbReference>
<dbReference type="AlphaFoldDB" id="A0A7L4ZNI8"/>
<gene>
    <name evidence="2" type="ORF">IMCC3317_34440</name>
</gene>
<dbReference type="OrthoDB" id="1438878at2"/>
<dbReference type="Pfam" id="PF04492">
    <property type="entry name" value="Phage_rep_O"/>
    <property type="match status" value="1"/>
</dbReference>
<dbReference type="RefSeq" id="WP_160130626.1">
    <property type="nucleotide sequence ID" value="NZ_CP019288.1"/>
</dbReference>
<dbReference type="InterPro" id="IPR006497">
    <property type="entry name" value="Phage_lambda_VrpO_N"/>
</dbReference>
<dbReference type="KEGG" id="kan:IMCC3317_34440"/>
<reference evidence="2 3" key="1">
    <citation type="journal article" date="2013" name="Int. J. Syst. Evol. Microbiol.">
        <title>Kordia antarctica sp. nov., isolated from Antarctic seawater.</title>
        <authorList>
            <person name="Baek K."/>
            <person name="Choi A."/>
            <person name="Kang I."/>
            <person name="Lee K."/>
            <person name="Cho J.C."/>
        </authorList>
    </citation>
    <scope>NUCLEOTIDE SEQUENCE [LARGE SCALE GENOMIC DNA]</scope>
    <source>
        <strain evidence="2 3">IMCC3317</strain>
    </source>
</reference>
<name>A0A7L4ZNI8_9FLAO</name>
<keyword evidence="3" id="KW-1185">Reference proteome</keyword>
<evidence type="ECO:0000259" key="1">
    <source>
        <dbReference type="Pfam" id="PF04492"/>
    </source>
</evidence>
<proteinExistence type="predicted"/>
<evidence type="ECO:0000313" key="2">
    <source>
        <dbReference type="EMBL" id="QHI38060.1"/>
    </source>
</evidence>